<feature type="coiled-coil region" evidence="7">
    <location>
        <begin position="486"/>
        <end position="681"/>
    </location>
</feature>
<dbReference type="AlphaFoldDB" id="A0A507D464"/>
<dbReference type="InterPro" id="IPR049270">
    <property type="entry name" value="CFAP58_CC"/>
</dbReference>
<gene>
    <name evidence="11" type="ORF">SeMB42_g03764</name>
</gene>
<evidence type="ECO:0000313" key="11">
    <source>
        <dbReference type="EMBL" id="TPX46263.1"/>
    </source>
</evidence>
<dbReference type="InterPro" id="IPR005326">
    <property type="entry name" value="Plectin_eS10_N"/>
</dbReference>
<feature type="compositionally biased region" description="Low complexity" evidence="8">
    <location>
        <begin position="7"/>
        <end position="21"/>
    </location>
</feature>
<dbReference type="InterPro" id="IPR036388">
    <property type="entry name" value="WH-like_DNA-bd_sf"/>
</dbReference>
<dbReference type="Pfam" id="PF03501">
    <property type="entry name" value="S10_plectin"/>
    <property type="match status" value="1"/>
</dbReference>
<proteinExistence type="inferred from homology"/>
<comment type="caution">
    <text evidence="11">The sequence shown here is derived from an EMBL/GenBank/DDBJ whole genome shotgun (WGS) entry which is preliminary data.</text>
</comment>
<evidence type="ECO:0000256" key="7">
    <source>
        <dbReference type="SAM" id="Coils"/>
    </source>
</evidence>
<evidence type="ECO:0000256" key="1">
    <source>
        <dbReference type="ARBA" id="ARBA00004496"/>
    </source>
</evidence>
<evidence type="ECO:0000256" key="4">
    <source>
        <dbReference type="ARBA" id="ARBA00022980"/>
    </source>
</evidence>
<feature type="compositionally biased region" description="Pro residues" evidence="8">
    <location>
        <begin position="62"/>
        <end position="76"/>
    </location>
</feature>
<feature type="domain" description="Cilia- and flagella-associated protein 58 central coiled coil" evidence="10">
    <location>
        <begin position="443"/>
        <end position="740"/>
    </location>
</feature>
<dbReference type="GO" id="GO:0005737">
    <property type="term" value="C:cytoplasm"/>
    <property type="evidence" value="ECO:0007669"/>
    <property type="project" value="UniProtKB-SubCell"/>
</dbReference>
<evidence type="ECO:0000256" key="3">
    <source>
        <dbReference type="ARBA" id="ARBA00022490"/>
    </source>
</evidence>
<feature type="compositionally biased region" description="Low complexity" evidence="8">
    <location>
        <begin position="51"/>
        <end position="61"/>
    </location>
</feature>
<comment type="similarity">
    <text evidence="2">Belongs to the eukaryotic ribosomal protein eS10 family.</text>
</comment>
<evidence type="ECO:0000256" key="5">
    <source>
        <dbReference type="ARBA" id="ARBA00023054"/>
    </source>
</evidence>
<accession>A0A507D464</accession>
<evidence type="ECO:0000256" key="6">
    <source>
        <dbReference type="ARBA" id="ARBA00023274"/>
    </source>
</evidence>
<keyword evidence="6" id="KW-0687">Ribonucleoprotein</keyword>
<reference evidence="11 12" key="1">
    <citation type="journal article" date="2019" name="Sci. Rep.">
        <title>Comparative genomics of chytrid fungi reveal insights into the obligate biotrophic and pathogenic lifestyle of Synchytrium endobioticum.</title>
        <authorList>
            <person name="van de Vossenberg B.T.L.H."/>
            <person name="Warris S."/>
            <person name="Nguyen H.D.T."/>
            <person name="van Gent-Pelzer M.P.E."/>
            <person name="Joly D.L."/>
            <person name="van de Geest H.C."/>
            <person name="Bonants P.J.M."/>
            <person name="Smith D.S."/>
            <person name="Levesque C.A."/>
            <person name="van der Lee T.A.J."/>
        </authorList>
    </citation>
    <scope>NUCLEOTIDE SEQUENCE [LARGE SCALE GENOMIC DNA]</scope>
    <source>
        <strain evidence="11 12">MB42</strain>
    </source>
</reference>
<dbReference type="PANTHER" id="PTHR32083">
    <property type="entry name" value="CILIA AND FLAGELLA-ASSOCIATED PROTEIN 58-RELATED"/>
    <property type="match status" value="1"/>
</dbReference>
<feature type="region of interest" description="Disordered" evidence="8">
    <location>
        <begin position="910"/>
        <end position="936"/>
    </location>
</feature>
<dbReference type="EMBL" id="QEAN01000140">
    <property type="protein sequence ID" value="TPX46263.1"/>
    <property type="molecule type" value="Genomic_DNA"/>
</dbReference>
<evidence type="ECO:0000256" key="8">
    <source>
        <dbReference type="SAM" id="MobiDB-lite"/>
    </source>
</evidence>
<feature type="domain" description="Plectin/eS10 N-terminal" evidence="9">
    <location>
        <begin position="963"/>
        <end position="1054"/>
    </location>
</feature>
<dbReference type="GO" id="GO:1990904">
    <property type="term" value="C:ribonucleoprotein complex"/>
    <property type="evidence" value="ECO:0007669"/>
    <property type="project" value="UniProtKB-KW"/>
</dbReference>
<name>A0A507D464_9FUNG</name>
<evidence type="ECO:0000259" key="9">
    <source>
        <dbReference type="Pfam" id="PF03501"/>
    </source>
</evidence>
<evidence type="ECO:0000256" key="2">
    <source>
        <dbReference type="ARBA" id="ARBA00007278"/>
    </source>
</evidence>
<dbReference type="GO" id="GO:0005856">
    <property type="term" value="C:cytoskeleton"/>
    <property type="evidence" value="ECO:0007669"/>
    <property type="project" value="TreeGrafter"/>
</dbReference>
<dbReference type="Pfam" id="PF21771">
    <property type="entry name" value="CFAP58_CC"/>
    <property type="match status" value="1"/>
</dbReference>
<feature type="coiled-coil region" evidence="7">
    <location>
        <begin position="276"/>
        <end position="310"/>
    </location>
</feature>
<feature type="coiled-coil region" evidence="7">
    <location>
        <begin position="381"/>
        <end position="457"/>
    </location>
</feature>
<dbReference type="GO" id="GO:0005840">
    <property type="term" value="C:ribosome"/>
    <property type="evidence" value="ECO:0007669"/>
    <property type="project" value="UniProtKB-KW"/>
</dbReference>
<feature type="compositionally biased region" description="Low complexity" evidence="8">
    <location>
        <begin position="921"/>
        <end position="932"/>
    </location>
</feature>
<sequence length="1249" mass="142919">MTDNDLPSPVGSSTSSGSASQLPPPPTLSPSRPNDPPSIATSVAAPPPLPSASSAVSILPASPIPQPSVPQLPGPPGLDEREKQDASFSQVEHQYTLFLAVLALDPDLARFKAEYEKLHRVLLRSRAHWQRTLAQYEELSLERNANMASTIEASKVVAQDQEIARQLRIHIKKTEESVVSLEKRDQGVKDELKLLQIDVAALHATIKQGVSLSVMQERTLAELAQAKDTSAKELEHEMERIVELRAQVATTTEAIRAVDMQKRHLEQDICSLRDRNAQKKADIETETRTKDRLERELRDLRALVSTKSIEIRSRQDQSARAADDVSILEHQIKSQKVMAEKLLKDQETLAARTLKFKEECDEQLYTTNILFQENALTAKELKAKEAEVSKTRLEMKRVKKLRDALIKRNRHLEAQKTLAEMNRQSIRERCDETAAECEQLRRENDASKKLLDELSRERDILYQNIGKNVNQVIKTSSLTTRYTQDRHNIEIEVQRYKRDLNFQEKQLKTLIHERDALIAEAETLHQEAAVCLQEIHNKQIETAEHKRKMAQANTKLKHQQNLYEAVQSERNLNSKQLLDLQAEIAELRRKLKLASFQINGRKDEINSKADGLSRESSESAKLSKDIDAIQEEIKAVRQQTEVAAAYMKTQIAEEAKLHHFVKEADVERARQENALQALLAEQANLHGRIVCLNDELSQVYEKLKLQRSTLLRGEGHYRERFKAANQARSQLRKLSQEKSLALAFSEGSEALRKMVLRLQEALVREQTRIKALEEELANPVNVHRWRNLESTDPKSYEAIQLLHTLQKRLIARTKEDREKEDKIRDCEEAYLRLKTVLQKHTSVDWEEKTEEYAREVKDRHIKLKALDTEMEMYRARTREAQYEVSKLDLQLEDLKNHYLEWRKQAAKTENYGGTGVESSHHTNLSSNNSTSLPPLPEPPHVISACPRGYWLRLCKLYIAIMLIPKENRKKIYQYLFQAGVMVAKKDFNAPKHKDIEVPNLQVIKAMQSMNSRGYVTTQFSWQYFYYYLTDQGIEYLREYLHLPPEIVPNTLMKSKSTGIRPGGDRADRPPRSDGGAFRRERGEGEYRRRDGGDKEGAGSAFRPEFRGVTCQYTDKVLKCTATTVAAMHNIRSRDNIDNFYQRPETLACVVSPVLSNARLRRPFLASCIDAIPLVTVKGGQRRADRLMPDAAMRVDKSVTPQDETIHHIGLKTAHLQVSDVVYHRYGGPQLQPRQACGHQKARRVPQSQV</sequence>
<protein>
    <submittedName>
        <fullName evidence="11">Uncharacterized protein</fullName>
    </submittedName>
</protein>
<dbReference type="STRING" id="286115.A0A507D464"/>
<feature type="compositionally biased region" description="Pro residues" evidence="8">
    <location>
        <begin position="22"/>
        <end position="36"/>
    </location>
</feature>
<keyword evidence="12" id="KW-1185">Reference proteome</keyword>
<comment type="subcellular location">
    <subcellularLocation>
        <location evidence="1">Cytoplasm</location>
    </subcellularLocation>
</comment>
<organism evidence="11 12">
    <name type="scientific">Synchytrium endobioticum</name>
    <dbReference type="NCBI Taxonomy" id="286115"/>
    <lineage>
        <taxon>Eukaryota</taxon>
        <taxon>Fungi</taxon>
        <taxon>Fungi incertae sedis</taxon>
        <taxon>Chytridiomycota</taxon>
        <taxon>Chytridiomycota incertae sedis</taxon>
        <taxon>Chytridiomycetes</taxon>
        <taxon>Synchytriales</taxon>
        <taxon>Synchytriaceae</taxon>
        <taxon>Synchytrium</taxon>
    </lineage>
</organism>
<feature type="region of interest" description="Disordered" evidence="8">
    <location>
        <begin position="1052"/>
        <end position="1100"/>
    </location>
</feature>
<dbReference type="FunFam" id="1.10.10.10:FF:000025">
    <property type="entry name" value="40S ribosomal protein S10"/>
    <property type="match status" value="1"/>
</dbReference>
<evidence type="ECO:0000259" key="10">
    <source>
        <dbReference type="Pfam" id="PF21771"/>
    </source>
</evidence>
<dbReference type="VEuPathDB" id="FungiDB:SeMB42_g03764"/>
<keyword evidence="3" id="KW-0963">Cytoplasm</keyword>
<keyword evidence="5 7" id="KW-0175">Coiled coil</keyword>
<feature type="region of interest" description="Disordered" evidence="8">
    <location>
        <begin position="1"/>
        <end position="87"/>
    </location>
</feature>
<keyword evidence="4" id="KW-0689">Ribosomal protein</keyword>
<dbReference type="Proteomes" id="UP000317494">
    <property type="component" value="Unassembled WGS sequence"/>
</dbReference>
<evidence type="ECO:0000313" key="12">
    <source>
        <dbReference type="Proteomes" id="UP000317494"/>
    </source>
</evidence>
<dbReference type="PANTHER" id="PTHR32083:SF0">
    <property type="entry name" value="CILIA AND FLAGELLA-ASSOCIATED PROTEIN 58"/>
    <property type="match status" value="1"/>
</dbReference>
<feature type="compositionally biased region" description="Basic and acidic residues" evidence="8">
    <location>
        <begin position="1062"/>
        <end position="1096"/>
    </location>
</feature>
<dbReference type="Gene3D" id="1.10.10.10">
    <property type="entry name" value="Winged helix-like DNA-binding domain superfamily/Winged helix DNA-binding domain"/>
    <property type="match status" value="1"/>
</dbReference>